<name>A0A9Q0N6E1_9DIPT</name>
<sequence>YDGFEDVKDVVEPTTEASKVESLDSDTDSQELQQEDSSSSPNSDLMEGRPLFLLWAKKTTTTTTFAPFPSTTPSPPPGRRLYKWLFDENYEFTTNRFQPDLPQWKNLVEEFQGKPVELLEIGSLEGRSSFWLLENICTHPDCKLTTIDSFEETTYWSNGLKEIALKKDEIESRFRAIIAKTGKTEQVEIIRGKSFDTLIGWNDMKINSSLDRAFDFVYIDGSHLASDVLLDAMLVWPLLKPNGIIIFDDYILQRYTQPYNNPSVGIDAFVAAHEWEMDILERNYQLTVRKVQRERPFTFVVPADEKPEELAKREPIQ</sequence>
<reference evidence="2" key="1">
    <citation type="submission" date="2022-07" db="EMBL/GenBank/DDBJ databases">
        <authorList>
            <person name="Trinca V."/>
            <person name="Uliana J.V.C."/>
            <person name="Torres T.T."/>
            <person name="Ward R.J."/>
            <person name="Monesi N."/>
        </authorList>
    </citation>
    <scope>NUCLEOTIDE SEQUENCE</scope>
    <source>
        <strain evidence="2">HSMRA1968</strain>
        <tissue evidence="2">Whole embryos</tissue>
    </source>
</reference>
<dbReference type="AlphaFoldDB" id="A0A9Q0N6E1"/>
<dbReference type="EMBL" id="WJQU01000002">
    <property type="protein sequence ID" value="KAJ6644423.1"/>
    <property type="molecule type" value="Genomic_DNA"/>
</dbReference>
<organism evidence="2 3">
    <name type="scientific">Pseudolycoriella hygida</name>
    <dbReference type="NCBI Taxonomy" id="35572"/>
    <lineage>
        <taxon>Eukaryota</taxon>
        <taxon>Metazoa</taxon>
        <taxon>Ecdysozoa</taxon>
        <taxon>Arthropoda</taxon>
        <taxon>Hexapoda</taxon>
        <taxon>Insecta</taxon>
        <taxon>Pterygota</taxon>
        <taxon>Neoptera</taxon>
        <taxon>Endopterygota</taxon>
        <taxon>Diptera</taxon>
        <taxon>Nematocera</taxon>
        <taxon>Sciaroidea</taxon>
        <taxon>Sciaridae</taxon>
        <taxon>Pseudolycoriella</taxon>
    </lineage>
</organism>
<dbReference type="Gene3D" id="3.40.50.150">
    <property type="entry name" value="Vaccinia Virus protein VP39"/>
    <property type="match status" value="1"/>
</dbReference>
<feature type="non-terminal residue" evidence="2">
    <location>
        <position position="317"/>
    </location>
</feature>
<dbReference type="Proteomes" id="UP001151699">
    <property type="component" value="Chromosome B"/>
</dbReference>
<dbReference type="SUPFAM" id="SSF53335">
    <property type="entry name" value="S-adenosyl-L-methionine-dependent methyltransferases"/>
    <property type="match status" value="1"/>
</dbReference>
<accession>A0A9Q0N6E1</accession>
<feature type="compositionally biased region" description="Low complexity" evidence="1">
    <location>
        <begin position="30"/>
        <end position="40"/>
    </location>
</feature>
<protein>
    <submittedName>
        <fullName evidence="2">Uncharacterized protein</fullName>
    </submittedName>
</protein>
<evidence type="ECO:0000313" key="2">
    <source>
        <dbReference type="EMBL" id="KAJ6644423.1"/>
    </source>
</evidence>
<proteinExistence type="predicted"/>
<feature type="region of interest" description="Disordered" evidence="1">
    <location>
        <begin position="1"/>
        <end position="46"/>
    </location>
</feature>
<feature type="compositionally biased region" description="Basic and acidic residues" evidence="1">
    <location>
        <begin position="1"/>
        <end position="11"/>
    </location>
</feature>
<comment type="caution">
    <text evidence="2">The sequence shown here is derived from an EMBL/GenBank/DDBJ whole genome shotgun (WGS) entry which is preliminary data.</text>
</comment>
<evidence type="ECO:0000313" key="3">
    <source>
        <dbReference type="Proteomes" id="UP001151699"/>
    </source>
</evidence>
<dbReference type="OrthoDB" id="2014201at2759"/>
<gene>
    <name evidence="2" type="ORF">Bhyg_09392</name>
</gene>
<feature type="non-terminal residue" evidence="2">
    <location>
        <position position="1"/>
    </location>
</feature>
<keyword evidence="3" id="KW-1185">Reference proteome</keyword>
<evidence type="ECO:0000256" key="1">
    <source>
        <dbReference type="SAM" id="MobiDB-lite"/>
    </source>
</evidence>
<dbReference type="InterPro" id="IPR029063">
    <property type="entry name" value="SAM-dependent_MTases_sf"/>
</dbReference>
<dbReference type="Pfam" id="PF13578">
    <property type="entry name" value="Methyltransf_24"/>
    <property type="match status" value="1"/>
</dbReference>